<dbReference type="PATRIC" id="fig|1618350.3.peg.1028"/>
<accession>A0A0G0E258</accession>
<dbReference type="STRING" id="1618350.UR67_C0008G0036"/>
<evidence type="ECO:0000259" key="1">
    <source>
        <dbReference type="SMART" id="SM00842"/>
    </source>
</evidence>
<gene>
    <name evidence="2" type="ORF">UR67_C0008G0036</name>
</gene>
<comment type="caution">
    <text evidence="2">The sequence shown here is derived from an EMBL/GenBank/DDBJ whole genome shotgun (WGS) entry which is preliminary data.</text>
</comment>
<dbReference type="InterPro" id="IPR050696">
    <property type="entry name" value="FtsA/MreB"/>
</dbReference>
<dbReference type="InterPro" id="IPR043129">
    <property type="entry name" value="ATPase_NBD"/>
</dbReference>
<organism evidence="2 3">
    <name type="scientific">candidate division CPR3 bacterium GW2011_GWF2_35_18</name>
    <dbReference type="NCBI Taxonomy" id="1618350"/>
    <lineage>
        <taxon>Bacteria</taxon>
        <taxon>Bacteria division CPR3</taxon>
    </lineage>
</organism>
<dbReference type="SMART" id="SM00842">
    <property type="entry name" value="FtsA"/>
    <property type="match status" value="1"/>
</dbReference>
<dbReference type="Proteomes" id="UP000034581">
    <property type="component" value="Unassembled WGS sequence"/>
</dbReference>
<keyword evidence="2" id="KW-0131">Cell cycle</keyword>
<reference evidence="2 3" key="1">
    <citation type="journal article" date="2015" name="Nature">
        <title>rRNA introns, odd ribosomes, and small enigmatic genomes across a large radiation of phyla.</title>
        <authorList>
            <person name="Brown C.T."/>
            <person name="Hug L.A."/>
            <person name="Thomas B.C."/>
            <person name="Sharon I."/>
            <person name="Castelle C.J."/>
            <person name="Singh A."/>
            <person name="Wilkins M.J."/>
            <person name="Williams K.H."/>
            <person name="Banfield J.F."/>
        </authorList>
    </citation>
    <scope>NUCLEOTIDE SEQUENCE [LARGE SCALE GENOMIC DNA]</scope>
</reference>
<dbReference type="Gene3D" id="3.30.420.40">
    <property type="match status" value="2"/>
</dbReference>
<name>A0A0G0E258_UNCC3</name>
<evidence type="ECO:0000313" key="2">
    <source>
        <dbReference type="EMBL" id="KKP69280.1"/>
    </source>
</evidence>
<protein>
    <submittedName>
        <fullName evidence="2">Actin-like protein ATPase involved in cell division-like protein</fullName>
    </submittedName>
</protein>
<dbReference type="Pfam" id="PF14450">
    <property type="entry name" value="FtsA"/>
    <property type="match status" value="1"/>
</dbReference>
<dbReference type="AlphaFoldDB" id="A0A0G0E258"/>
<keyword evidence="2" id="KW-0132">Cell division</keyword>
<dbReference type="GO" id="GO:0051301">
    <property type="term" value="P:cell division"/>
    <property type="evidence" value="ECO:0007669"/>
    <property type="project" value="UniProtKB-KW"/>
</dbReference>
<dbReference type="EMBL" id="LBQB01000008">
    <property type="protein sequence ID" value="KKP69280.1"/>
    <property type="molecule type" value="Genomic_DNA"/>
</dbReference>
<evidence type="ECO:0000313" key="3">
    <source>
        <dbReference type="Proteomes" id="UP000034581"/>
    </source>
</evidence>
<proteinExistence type="predicted"/>
<sequence>MQFFKRKPKDKAYLALDIGSEFVKAVVFNVKEGKVNVLGYGKHRQDSTSMHEGLIKDLTQVTENCELAITQAALQAGIRPAEAVVGIAGEQVRGFTTLIQFERAKPDQKISEKEMTNIIEKIQETSYINSLDQMKEEIGNEDLEIKLVNAALTHIMIDGERVEDPLGFRGKKIQVGVFNAYTSLVYLSHLQKIASKLEVEILAIAAEPYTLAEGIMPEDDLDYESLVIDIGGSTTDVVVIRHQDVVSTKMFALGGQIVTKEISEAFQIPYDEAEDLKNKYCEKKIDDEKQLKKLEEAITESLTLWEVALKITLKEFADLEYLPSNILLAGGGSLLPEIKEILKKVVSDEEFHFAKEFVIKNLTPQSFGYLSDQTGKLESTQEVVPLSLTMMILDLLEEGQNLDQAMKKGIQVFEK</sequence>
<dbReference type="PANTHER" id="PTHR32432">
    <property type="entry name" value="CELL DIVISION PROTEIN FTSA-RELATED"/>
    <property type="match status" value="1"/>
</dbReference>
<feature type="domain" description="SHS2" evidence="1">
    <location>
        <begin position="13"/>
        <end position="215"/>
    </location>
</feature>
<dbReference type="SUPFAM" id="SSF53067">
    <property type="entry name" value="Actin-like ATPase domain"/>
    <property type="match status" value="2"/>
</dbReference>
<dbReference type="InterPro" id="IPR003494">
    <property type="entry name" value="SHS2_FtsA"/>
</dbReference>